<name>A0A4R3KK39_9BACI</name>
<dbReference type="RefSeq" id="WP_132767197.1">
    <property type="nucleotide sequence ID" value="NZ_SMAB01000003.1"/>
</dbReference>
<dbReference type="EMBL" id="SMAB01000003">
    <property type="protein sequence ID" value="TCS83797.1"/>
    <property type="molecule type" value="Genomic_DNA"/>
</dbReference>
<gene>
    <name evidence="1" type="ORF">EDD72_103122</name>
</gene>
<comment type="caution">
    <text evidence="1">The sequence shown here is derived from an EMBL/GenBank/DDBJ whole genome shotgun (WGS) entry which is preliminary data.</text>
</comment>
<dbReference type="AlphaFoldDB" id="A0A4R3KK39"/>
<keyword evidence="2" id="KW-1185">Reference proteome</keyword>
<accession>A0A4R3KK39</accession>
<protein>
    <submittedName>
        <fullName evidence="1">Cyclic lactone autoinducer peptide</fullName>
    </submittedName>
</protein>
<evidence type="ECO:0000313" key="1">
    <source>
        <dbReference type="EMBL" id="TCS83797.1"/>
    </source>
</evidence>
<reference evidence="1 2" key="1">
    <citation type="submission" date="2019-03" db="EMBL/GenBank/DDBJ databases">
        <title>Genomic Encyclopedia of Type Strains, Phase IV (KMG-IV): sequencing the most valuable type-strain genomes for metagenomic binning, comparative biology and taxonomic classification.</title>
        <authorList>
            <person name="Goeker M."/>
        </authorList>
    </citation>
    <scope>NUCLEOTIDE SEQUENCE [LARGE SCALE GENOMIC DNA]</scope>
    <source>
        <strain evidence="1 2">DSM 23802</strain>
    </source>
</reference>
<organism evidence="1 2">
    <name type="scientific">Tepidibacillus fermentans</name>
    <dbReference type="NCBI Taxonomy" id="1281767"/>
    <lineage>
        <taxon>Bacteria</taxon>
        <taxon>Bacillati</taxon>
        <taxon>Bacillota</taxon>
        <taxon>Bacilli</taxon>
        <taxon>Bacillales</taxon>
        <taxon>Bacillaceae</taxon>
        <taxon>Tepidibacillus</taxon>
    </lineage>
</organism>
<dbReference type="NCBIfam" id="TIGR04223">
    <property type="entry name" value="quorum_AgrD"/>
    <property type="match status" value="1"/>
</dbReference>
<dbReference type="InterPro" id="IPR009229">
    <property type="entry name" value="AgrD"/>
</dbReference>
<dbReference type="Proteomes" id="UP000295788">
    <property type="component" value="Unassembled WGS sequence"/>
</dbReference>
<sequence length="40" mass="4558">MKKLYKKIASLFAMVARIETSAASVYFIYQPDPPKSKKAH</sequence>
<evidence type="ECO:0000313" key="2">
    <source>
        <dbReference type="Proteomes" id="UP000295788"/>
    </source>
</evidence>
<proteinExistence type="predicted"/>